<dbReference type="Pfam" id="PF04439">
    <property type="entry name" value="Adenyl_transf"/>
    <property type="match status" value="1"/>
</dbReference>
<dbReference type="InterPro" id="IPR043519">
    <property type="entry name" value="NT_sf"/>
</dbReference>
<keyword evidence="1" id="KW-0548">Nucleotidyltransferase</keyword>
<keyword evidence="2" id="KW-1185">Reference proteome</keyword>
<dbReference type="GO" id="GO:0016779">
    <property type="term" value="F:nucleotidyltransferase activity"/>
    <property type="evidence" value="ECO:0007669"/>
    <property type="project" value="UniProtKB-KW"/>
</dbReference>
<gene>
    <name evidence="1" type="ordered locus">TREAZ_2020</name>
</gene>
<dbReference type="EMBL" id="CP001841">
    <property type="protein sequence ID" value="AEF83114.1"/>
    <property type="molecule type" value="Genomic_DNA"/>
</dbReference>
<dbReference type="Proteomes" id="UP000009222">
    <property type="component" value="Chromosome"/>
</dbReference>
<dbReference type="SUPFAM" id="SSF81631">
    <property type="entry name" value="PAP/OAS1 substrate-binding domain"/>
    <property type="match status" value="1"/>
</dbReference>
<organism evidence="1 2">
    <name type="scientific">Leadbettera azotonutricia (strain ATCC BAA-888 / DSM 13862 / ZAS-9)</name>
    <name type="common">Treponema azotonutricium</name>
    <dbReference type="NCBI Taxonomy" id="545695"/>
    <lineage>
        <taxon>Bacteria</taxon>
        <taxon>Pseudomonadati</taxon>
        <taxon>Spirochaetota</taxon>
        <taxon>Spirochaetia</taxon>
        <taxon>Spirochaetales</taxon>
        <taxon>Breznakiellaceae</taxon>
        <taxon>Leadbettera</taxon>
    </lineage>
</organism>
<evidence type="ECO:0000313" key="1">
    <source>
        <dbReference type="EMBL" id="AEF83114.1"/>
    </source>
</evidence>
<dbReference type="eggNOG" id="ENOG502Z7S1">
    <property type="taxonomic scope" value="Bacteria"/>
</dbReference>
<accession>F5YA41</accession>
<dbReference type="InterPro" id="IPR007530">
    <property type="entry name" value="Aminoglycoside_adenylylTfrase"/>
</dbReference>
<dbReference type="STRING" id="545695.TREAZ_2020"/>
<reference evidence="1 2" key="2">
    <citation type="journal article" date="2011" name="ISME J.">
        <title>RNA-seq reveals cooperative metabolic interactions between two termite-gut spirochete species in co-culture.</title>
        <authorList>
            <person name="Rosenthal A.Z."/>
            <person name="Matson E.G."/>
            <person name="Eldar A."/>
            <person name="Leadbetter J.R."/>
        </authorList>
    </citation>
    <scope>NUCLEOTIDE SEQUENCE [LARGE SCALE GENOMIC DNA]</scope>
    <source>
        <strain evidence="2">ATCC BAA-888 / DSM 13862 / ZAS-9</strain>
    </source>
</reference>
<sequence length="281" mass="33108">MRSEREMMALILGVAQKDERIRAVWMNGSRTNTNAPKDDFQDYDIVYLVTERESFIRDPSWIDVFGKRVILQTPEDMSLFPSEYPDTYAYLMQFEDRNRIDLTLVPLEFLEPNVKGDRLTVILLDKDNRIDPIPPPSDEDYHVKKPSAAFYDDCCNEFWWVSTYVVKGLYRHEFLYAASHLNSWVREQLLQMLSWQVGIETGFSLSVGKSYKYLSKHLPEETWKRLRSTFKMDTEENIRTAFNETLQLFRESSKLVGKHLGFAYPDYDEKVTAYIEGLKSR</sequence>
<keyword evidence="1" id="KW-0808">Transferase</keyword>
<dbReference type="Gene3D" id="3.30.460.10">
    <property type="entry name" value="Beta Polymerase, domain 2"/>
    <property type="match status" value="1"/>
</dbReference>
<dbReference type="EC" id="2.7.7.-" evidence="1"/>
<dbReference type="FunCoup" id="F5YA41">
    <property type="interactions" value="5"/>
</dbReference>
<dbReference type="Gene3D" id="1.20.120.330">
    <property type="entry name" value="Nucleotidyltransferases domain 2"/>
    <property type="match status" value="1"/>
</dbReference>
<dbReference type="KEGG" id="taz:TREAZ_2020"/>
<dbReference type="RefSeq" id="WP_015710027.1">
    <property type="nucleotide sequence ID" value="NC_015577.1"/>
</dbReference>
<dbReference type="InParanoid" id="F5YA41"/>
<dbReference type="SUPFAM" id="SSF81301">
    <property type="entry name" value="Nucleotidyltransferase"/>
    <property type="match status" value="1"/>
</dbReference>
<dbReference type="HOGENOM" id="CLU_076578_1_0_12"/>
<dbReference type="PIRSF" id="PIRSF000812">
    <property type="entry name" value="AAD"/>
    <property type="match status" value="1"/>
</dbReference>
<protein>
    <submittedName>
        <fullName evidence="1">Aminoglycoside 6-adenylyltransferase (AAD(6))</fullName>
        <ecNumber evidence="1">2.7.7.-</ecNumber>
    </submittedName>
</protein>
<name>F5YA41_LEAAZ</name>
<proteinExistence type="predicted"/>
<reference evidence="2" key="1">
    <citation type="submission" date="2009-12" db="EMBL/GenBank/DDBJ databases">
        <title>Complete sequence of Treponema azotonutricium strain ZAS-9.</title>
        <authorList>
            <person name="Tetu S.G."/>
            <person name="Matson E."/>
            <person name="Ren Q."/>
            <person name="Seshadri R."/>
            <person name="Elbourne L."/>
            <person name="Hassan K.A."/>
            <person name="Durkin A."/>
            <person name="Radune D."/>
            <person name="Mohamoud Y."/>
            <person name="Shay R."/>
            <person name="Jin S."/>
            <person name="Zhang X."/>
            <person name="Lucey K."/>
            <person name="Ballor N.R."/>
            <person name="Ottesen E."/>
            <person name="Rosenthal R."/>
            <person name="Allen A."/>
            <person name="Leadbetter J.R."/>
            <person name="Paulsen I.T."/>
        </authorList>
    </citation>
    <scope>NUCLEOTIDE SEQUENCE [LARGE SCALE GENOMIC DNA]</scope>
    <source>
        <strain evidence="2">ATCC BAA-888 / DSM 13862 / ZAS-9</strain>
    </source>
</reference>
<evidence type="ECO:0000313" key="2">
    <source>
        <dbReference type="Proteomes" id="UP000009222"/>
    </source>
</evidence>
<dbReference type="OrthoDB" id="9776406at2"/>
<dbReference type="AlphaFoldDB" id="F5YA41"/>